<accession>A0ABS8NA54</accession>
<gene>
    <name evidence="1" type="primary">thiS</name>
    <name evidence="1" type="ORF">LN736_12060</name>
</gene>
<name>A0ABS8NA54_9CLOT</name>
<dbReference type="Gene3D" id="3.10.20.30">
    <property type="match status" value="1"/>
</dbReference>
<evidence type="ECO:0000313" key="1">
    <source>
        <dbReference type="EMBL" id="MCC9295593.1"/>
    </source>
</evidence>
<dbReference type="PANTHER" id="PTHR34472:SF1">
    <property type="entry name" value="SULFUR CARRIER PROTEIN THIS"/>
    <property type="match status" value="1"/>
</dbReference>
<evidence type="ECO:0000313" key="2">
    <source>
        <dbReference type="Proteomes" id="UP001165422"/>
    </source>
</evidence>
<comment type="caution">
    <text evidence="1">The sequence shown here is derived from an EMBL/GenBank/DDBJ whole genome shotgun (WGS) entry which is preliminary data.</text>
</comment>
<dbReference type="InterPro" id="IPR016155">
    <property type="entry name" value="Mopterin_synth/thiamin_S_b"/>
</dbReference>
<dbReference type="NCBIfam" id="TIGR01683">
    <property type="entry name" value="thiS"/>
    <property type="match status" value="1"/>
</dbReference>
<dbReference type="Pfam" id="PF02597">
    <property type="entry name" value="ThiS"/>
    <property type="match status" value="1"/>
</dbReference>
<dbReference type="EMBL" id="JAJJPB010000015">
    <property type="protein sequence ID" value="MCC9295593.1"/>
    <property type="molecule type" value="Genomic_DNA"/>
</dbReference>
<protein>
    <submittedName>
        <fullName evidence="1">Sulfur carrier protein ThiS</fullName>
    </submittedName>
</protein>
<dbReference type="CDD" id="cd00565">
    <property type="entry name" value="Ubl_ThiS"/>
    <property type="match status" value="1"/>
</dbReference>
<dbReference type="PANTHER" id="PTHR34472">
    <property type="entry name" value="SULFUR CARRIER PROTEIN THIS"/>
    <property type="match status" value="1"/>
</dbReference>
<dbReference type="InterPro" id="IPR003749">
    <property type="entry name" value="ThiS/MoaD-like"/>
</dbReference>
<sequence length="64" mass="7157">MTVNGEELDFAPETTVSQLLNKLNIDENTVVIEVDLELVDREQYKSKKLSSTSKVEIIRYVGGG</sequence>
<organism evidence="1 2">
    <name type="scientific">Clostridium aromativorans</name>
    <dbReference type="NCBI Taxonomy" id="2836848"/>
    <lineage>
        <taxon>Bacteria</taxon>
        <taxon>Bacillati</taxon>
        <taxon>Bacillota</taxon>
        <taxon>Clostridia</taxon>
        <taxon>Eubacteriales</taxon>
        <taxon>Clostridiaceae</taxon>
        <taxon>Clostridium</taxon>
    </lineage>
</organism>
<dbReference type="InterPro" id="IPR010035">
    <property type="entry name" value="Thi_S"/>
</dbReference>
<keyword evidence="2" id="KW-1185">Reference proteome</keyword>
<dbReference type="InterPro" id="IPR012675">
    <property type="entry name" value="Beta-grasp_dom_sf"/>
</dbReference>
<dbReference type="SUPFAM" id="SSF54285">
    <property type="entry name" value="MoaD/ThiS"/>
    <property type="match status" value="1"/>
</dbReference>
<dbReference type="RefSeq" id="WP_150355663.1">
    <property type="nucleotide sequence ID" value="NZ_JAJJPB010000015.1"/>
</dbReference>
<reference evidence="1" key="1">
    <citation type="submission" date="2021-11" db="EMBL/GenBank/DDBJ databases">
        <authorList>
            <person name="Qingchun L."/>
            <person name="Dong Z."/>
            <person name="Zongwei Q."/>
            <person name="Jia Z."/>
            <person name="Duotao L."/>
        </authorList>
    </citation>
    <scope>NUCLEOTIDE SEQUENCE</scope>
    <source>
        <strain evidence="1">WLY-B-L2</strain>
    </source>
</reference>
<proteinExistence type="predicted"/>
<dbReference type="Proteomes" id="UP001165422">
    <property type="component" value="Unassembled WGS sequence"/>
</dbReference>